<dbReference type="InterPro" id="IPR013087">
    <property type="entry name" value="Znf_C2H2_type"/>
</dbReference>
<feature type="domain" description="Helicase C-terminal" evidence="18">
    <location>
        <begin position="371"/>
        <end position="539"/>
    </location>
</feature>
<evidence type="ECO:0000256" key="10">
    <source>
        <dbReference type="ARBA" id="ARBA00022806"/>
    </source>
</evidence>
<evidence type="ECO:0000256" key="1">
    <source>
        <dbReference type="ARBA" id="ARBA00004496"/>
    </source>
</evidence>
<evidence type="ECO:0000313" key="19">
    <source>
        <dbReference type="EMBL" id="KAG8184735.1"/>
    </source>
</evidence>
<evidence type="ECO:0000256" key="8">
    <source>
        <dbReference type="ARBA" id="ARBA00022782"/>
    </source>
</evidence>
<dbReference type="Gene3D" id="2.30.30.140">
    <property type="match status" value="1"/>
</dbReference>
<evidence type="ECO:0000256" key="6">
    <source>
        <dbReference type="ARBA" id="ARBA00022490"/>
    </source>
</evidence>
<dbReference type="SMART" id="SM00490">
    <property type="entry name" value="HELICc"/>
    <property type="match status" value="1"/>
</dbReference>
<keyword evidence="13" id="KW-0943">RNA-mediated gene silencing</keyword>
<name>A0AAV6UKR8_9ARAC</name>
<comment type="caution">
    <text evidence="19">The sequence shown here is derived from an EMBL/GenBank/DDBJ whole genome shotgun (WGS) entry which is preliminary data.</text>
</comment>
<keyword evidence="8" id="KW-0221">Differentiation</keyword>
<dbReference type="EC" id="3.6.4.13" evidence="3"/>
<dbReference type="GO" id="GO:0030154">
    <property type="term" value="P:cell differentiation"/>
    <property type="evidence" value="ECO:0007669"/>
    <property type="project" value="UniProtKB-KW"/>
</dbReference>
<evidence type="ECO:0000259" key="16">
    <source>
        <dbReference type="PROSITE" id="PS50304"/>
    </source>
</evidence>
<dbReference type="PROSITE" id="PS50304">
    <property type="entry name" value="TUDOR"/>
    <property type="match status" value="1"/>
</dbReference>
<dbReference type="GO" id="GO:0003723">
    <property type="term" value="F:RNA binding"/>
    <property type="evidence" value="ECO:0007669"/>
    <property type="project" value="TreeGrafter"/>
</dbReference>
<dbReference type="InterPro" id="IPR002999">
    <property type="entry name" value="Tudor"/>
</dbReference>
<evidence type="ECO:0000259" key="17">
    <source>
        <dbReference type="PROSITE" id="PS51192"/>
    </source>
</evidence>
<keyword evidence="7" id="KW-0547">Nucleotide-binding</keyword>
<dbReference type="InterPro" id="IPR035437">
    <property type="entry name" value="SNase_OB-fold_sf"/>
</dbReference>
<evidence type="ECO:0000256" key="13">
    <source>
        <dbReference type="ARBA" id="ARBA00023158"/>
    </source>
</evidence>
<dbReference type="InterPro" id="IPR011545">
    <property type="entry name" value="DEAD/DEAH_box_helicase_dom"/>
</dbReference>
<organism evidence="19 20">
    <name type="scientific">Oedothorax gibbosus</name>
    <dbReference type="NCBI Taxonomy" id="931172"/>
    <lineage>
        <taxon>Eukaryota</taxon>
        <taxon>Metazoa</taxon>
        <taxon>Ecdysozoa</taxon>
        <taxon>Arthropoda</taxon>
        <taxon>Chelicerata</taxon>
        <taxon>Arachnida</taxon>
        <taxon>Araneae</taxon>
        <taxon>Araneomorphae</taxon>
        <taxon>Entelegynae</taxon>
        <taxon>Araneoidea</taxon>
        <taxon>Linyphiidae</taxon>
        <taxon>Erigoninae</taxon>
        <taxon>Oedothorax</taxon>
    </lineage>
</organism>
<dbReference type="InterPro" id="IPR014001">
    <property type="entry name" value="Helicase_ATP-bd"/>
</dbReference>
<accession>A0AAV6UKR8</accession>
<gene>
    <name evidence="19" type="ORF">JTE90_019337</name>
</gene>
<dbReference type="GO" id="GO:0051321">
    <property type="term" value="P:meiotic cell cycle"/>
    <property type="evidence" value="ECO:0007669"/>
    <property type="project" value="UniProtKB-KW"/>
</dbReference>
<dbReference type="GO" id="GO:0007283">
    <property type="term" value="P:spermatogenesis"/>
    <property type="evidence" value="ECO:0007669"/>
    <property type="project" value="UniProtKB-KW"/>
</dbReference>
<comment type="catalytic activity">
    <reaction evidence="15">
        <text>ATP + H2O = ADP + phosphate + H(+)</text>
        <dbReference type="Rhea" id="RHEA:13065"/>
        <dbReference type="ChEBI" id="CHEBI:15377"/>
        <dbReference type="ChEBI" id="CHEBI:15378"/>
        <dbReference type="ChEBI" id="CHEBI:30616"/>
        <dbReference type="ChEBI" id="CHEBI:43474"/>
        <dbReference type="ChEBI" id="CHEBI:456216"/>
        <dbReference type="EC" id="3.6.4.13"/>
    </reaction>
</comment>
<dbReference type="GO" id="GO:0016787">
    <property type="term" value="F:hydrolase activity"/>
    <property type="evidence" value="ECO:0007669"/>
    <property type="project" value="UniProtKB-KW"/>
</dbReference>
<dbReference type="PROSITE" id="PS00028">
    <property type="entry name" value="ZINC_FINGER_C2H2_1"/>
    <property type="match status" value="1"/>
</dbReference>
<dbReference type="Pfam" id="PF21010">
    <property type="entry name" value="HA2_C"/>
    <property type="match status" value="1"/>
</dbReference>
<dbReference type="Proteomes" id="UP000827092">
    <property type="component" value="Unassembled WGS sequence"/>
</dbReference>
<evidence type="ECO:0000256" key="12">
    <source>
        <dbReference type="ARBA" id="ARBA00022871"/>
    </source>
</evidence>
<evidence type="ECO:0000256" key="3">
    <source>
        <dbReference type="ARBA" id="ARBA00012552"/>
    </source>
</evidence>
<dbReference type="InterPro" id="IPR007502">
    <property type="entry name" value="Helicase-assoc_dom"/>
</dbReference>
<keyword evidence="14" id="KW-0469">Meiosis</keyword>
<proteinExistence type="inferred from homology"/>
<dbReference type="PANTHER" id="PTHR18934:SF113">
    <property type="entry name" value="ATP-DEPENDENT RNA HELICASE TDRD9"/>
    <property type="match status" value="1"/>
</dbReference>
<dbReference type="Gene3D" id="2.40.50.90">
    <property type="match status" value="1"/>
</dbReference>
<dbReference type="EMBL" id="JAFNEN010000363">
    <property type="protein sequence ID" value="KAG8184735.1"/>
    <property type="molecule type" value="Genomic_DNA"/>
</dbReference>
<dbReference type="PROSITE" id="PS51194">
    <property type="entry name" value="HELICASE_CTER"/>
    <property type="match status" value="1"/>
</dbReference>
<dbReference type="Gene3D" id="1.20.120.1080">
    <property type="match status" value="1"/>
</dbReference>
<evidence type="ECO:0000256" key="15">
    <source>
        <dbReference type="ARBA" id="ARBA00047984"/>
    </source>
</evidence>
<dbReference type="InterPro" id="IPR027417">
    <property type="entry name" value="P-loop_NTPase"/>
</dbReference>
<keyword evidence="12" id="KW-0744">Spermatogenesis</keyword>
<reference evidence="19 20" key="1">
    <citation type="journal article" date="2022" name="Nat. Ecol. Evol.">
        <title>A masculinizing supergene underlies an exaggerated male reproductive morph in a spider.</title>
        <authorList>
            <person name="Hendrickx F."/>
            <person name="De Corte Z."/>
            <person name="Sonet G."/>
            <person name="Van Belleghem S.M."/>
            <person name="Kostlbacher S."/>
            <person name="Vangestel C."/>
        </authorList>
    </citation>
    <scope>NUCLEOTIDE SEQUENCE [LARGE SCALE GENOMIC DNA]</scope>
    <source>
        <strain evidence="19">W744_W776</strain>
    </source>
</reference>
<evidence type="ECO:0000256" key="11">
    <source>
        <dbReference type="ARBA" id="ARBA00022840"/>
    </source>
</evidence>
<dbReference type="GO" id="GO:0031047">
    <property type="term" value="P:regulatory ncRNA-mediated gene silencing"/>
    <property type="evidence" value="ECO:0007669"/>
    <property type="project" value="UniProtKB-KW"/>
</dbReference>
<evidence type="ECO:0000256" key="5">
    <source>
        <dbReference type="ARBA" id="ARBA00022473"/>
    </source>
</evidence>
<comment type="subcellular location">
    <subcellularLocation>
        <location evidence="1">Cytoplasm</location>
    </subcellularLocation>
</comment>
<dbReference type="SUPFAM" id="SSF52540">
    <property type="entry name" value="P-loop containing nucleoside triphosphate hydrolases"/>
    <property type="match status" value="1"/>
</dbReference>
<dbReference type="GO" id="GO:0005737">
    <property type="term" value="C:cytoplasm"/>
    <property type="evidence" value="ECO:0007669"/>
    <property type="project" value="UniProtKB-SubCell"/>
</dbReference>
<dbReference type="Pfam" id="PF00270">
    <property type="entry name" value="DEAD"/>
    <property type="match status" value="1"/>
</dbReference>
<dbReference type="SMART" id="SM00487">
    <property type="entry name" value="DEXDc"/>
    <property type="match status" value="1"/>
</dbReference>
<keyword evidence="5" id="KW-0217">Developmental protein</keyword>
<evidence type="ECO:0000256" key="4">
    <source>
        <dbReference type="ARBA" id="ARBA00013352"/>
    </source>
</evidence>
<dbReference type="Gene3D" id="3.40.50.300">
    <property type="entry name" value="P-loop containing nucleotide triphosphate hydrolases"/>
    <property type="match status" value="2"/>
</dbReference>
<sequence length="1437" mass="163000">MTTSNDITKDHIDAYLSLTGILQPLNIAPTATGGAGFNNRDEFKKPQSAVPRWASSGTEYVKKYLNKDNESQFSTSSIGVPAYSTSSLNTLLDVDDSSTAAGTVPALNELYSETTQNIYETYFNVPRAYDQDLTITKYREDILQQLNISPVVIIQGPTGCGKTTQVPQYILDYHQSRGTYCNIIVTQPRKIAAISIARRVCHERKWQLGTIVGYQVAMDAKTSTDTRLNYVTTGVLLEKLVNAKRMDMYTHVIIDEVHERNQDIDFALLLVKKFLNTNSQKVKVVLMSATFDSSEFADYFALSSRGDAAPIIDIIGKTKDVSEYYVTELKTLLSKGVPDYDLGRPCIDPSLYNGVLKLLVIFDKIEKDEQNVPKEVQFAPKRGAVLIFLPGYEEIAALSELLKTEMFSKNFWIIPLHSSITVEEQTKVFQNAPNDHRKIIISTNIAESSITVPDVKYVIDFCLTKNLVTDPATNYTCLQLEWASKANCIQRKGRAGRVDIGKVYRMVPRNFYDQLPEYGIPEIKRCPLTNTILHIKKLNLCDPQEMLAFALDPPDLSDIGSAVLQLKEALALTSKVGDPFDGDLTFIGRVMANLPLDIKLSKLIIFGYTFHCLEECIIIAASLSLQSFFAKPFHMDLDAYRSKLSWANGTFSDCLCHLNAFNMWKQLSIQGQFKRPGGLGEQNWAQKHFIQLRRIKEVDLLVTDIKKRLERLQFFVDQKNRFGNDESNIPIIKMVIAGAFFPYYFVQDQLDEKKINRDINENDPHSTVVVEGLPNYGILYAATIKDIFSRCSNVMNFVFEGSKAYILFPRNAASTTTVLHPVYLAVKMGKLRMPMELSVFSEEEAERKFKQLMATKQVANNKTLAPNRITVNFNKSEPIPRQPLPPLSKTTEVIFITHVVDCGHFWARYTSDNTILAYNYLETTIQQEKRRGLKPLPSRSSPQIDRLYLAPYYEGQNEADYYRAQLLDVRGERAKVFFVDYGNTEFIKVSELREINDESTPDVRKTEALAFECQLAEIKPSSIKSSKGDWSLAANSWFKANVNGLKLTAKIYSVVQGVIRIELFKRDQHGININLNKELIKKGFAEPSEENLLSRQNNEIRVKACDYFRFNESEYDNATRDDVEVVWKDAGECKQTACKARLKGPFSPLEVNYSGLTYLDSHKRVKVERDSVNSVSFNSDPQDSYTNMLVAAHVGAGRDSLQLMARNTTLMPKLRGLPSLVCLLFSPFVEFRTDEAKKSYIGALCGLGYDEKGYAIYADHDLEIAFDVKISREDISVINGIRMGFNILLNSDSDVLQYPSSSVSILHETTRKTIIDLLQKKREPKELEFFRKPYQWNQQSSRLLEPGGPVDADCPHILPLLKVPPLAEHTQAEKVKIKEHLKELYRIIQNEPHTKALRNIECQLCSFKIASTRELAVHLDSDKHMSKEDKFRQRGNY</sequence>
<evidence type="ECO:0000313" key="20">
    <source>
        <dbReference type="Proteomes" id="UP000827092"/>
    </source>
</evidence>
<evidence type="ECO:0000256" key="14">
    <source>
        <dbReference type="ARBA" id="ARBA00023254"/>
    </source>
</evidence>
<dbReference type="GO" id="GO:0003724">
    <property type="term" value="F:RNA helicase activity"/>
    <property type="evidence" value="ECO:0007669"/>
    <property type="project" value="UniProtKB-EC"/>
</dbReference>
<dbReference type="PANTHER" id="PTHR18934">
    <property type="entry name" value="ATP-DEPENDENT RNA HELICASE"/>
    <property type="match status" value="1"/>
</dbReference>
<dbReference type="FunFam" id="1.20.120.1080:FF:000081">
    <property type="entry name" value="Tudor domain containing 9"/>
    <property type="match status" value="1"/>
</dbReference>
<dbReference type="Pfam" id="PF00567">
    <property type="entry name" value="TUDOR"/>
    <property type="match status" value="1"/>
</dbReference>
<dbReference type="SUPFAM" id="SSF63748">
    <property type="entry name" value="Tudor/PWWP/MBT"/>
    <property type="match status" value="1"/>
</dbReference>
<dbReference type="Pfam" id="PF00271">
    <property type="entry name" value="Helicase_C"/>
    <property type="match status" value="1"/>
</dbReference>
<evidence type="ECO:0000256" key="9">
    <source>
        <dbReference type="ARBA" id="ARBA00022801"/>
    </source>
</evidence>
<evidence type="ECO:0000256" key="7">
    <source>
        <dbReference type="ARBA" id="ARBA00022741"/>
    </source>
</evidence>
<dbReference type="SMART" id="SM00847">
    <property type="entry name" value="HA2"/>
    <property type="match status" value="1"/>
</dbReference>
<dbReference type="InterPro" id="IPR001650">
    <property type="entry name" value="Helicase_C-like"/>
</dbReference>
<keyword evidence="10" id="KW-0347">Helicase</keyword>
<dbReference type="PROSITE" id="PS51192">
    <property type="entry name" value="HELICASE_ATP_BIND_1"/>
    <property type="match status" value="1"/>
</dbReference>
<protein>
    <recommendedName>
        <fullName evidence="4">Probable ATP-dependent RNA helicase spindle-E</fullName>
        <ecNumber evidence="3">3.6.4.13</ecNumber>
    </recommendedName>
</protein>
<evidence type="ECO:0000256" key="2">
    <source>
        <dbReference type="ARBA" id="ARBA00008792"/>
    </source>
</evidence>
<dbReference type="GO" id="GO:0005524">
    <property type="term" value="F:ATP binding"/>
    <property type="evidence" value="ECO:0007669"/>
    <property type="project" value="UniProtKB-KW"/>
</dbReference>
<comment type="similarity">
    <text evidence="2">Belongs to the DEAD box helicase family. DEAH subfamily.</text>
</comment>
<feature type="domain" description="Helicase ATP-binding" evidence="17">
    <location>
        <begin position="143"/>
        <end position="309"/>
    </location>
</feature>
<evidence type="ECO:0000259" key="18">
    <source>
        <dbReference type="PROSITE" id="PS51194"/>
    </source>
</evidence>
<keyword evidence="20" id="KW-1185">Reference proteome</keyword>
<feature type="domain" description="Tudor" evidence="16">
    <location>
        <begin position="941"/>
        <end position="1002"/>
    </location>
</feature>
<dbReference type="CDD" id="cd18791">
    <property type="entry name" value="SF2_C_RHA"/>
    <property type="match status" value="1"/>
</dbReference>
<keyword evidence="6" id="KW-0963">Cytoplasm</keyword>
<keyword evidence="11" id="KW-0067">ATP-binding</keyword>
<keyword evidence="9" id="KW-0378">Hydrolase</keyword>